<accession>A0A366RZ52</accession>
<evidence type="ECO:0000256" key="1">
    <source>
        <dbReference type="ARBA" id="ARBA00022737"/>
    </source>
</evidence>
<dbReference type="Pfam" id="PF00023">
    <property type="entry name" value="Ank"/>
    <property type="match status" value="1"/>
</dbReference>
<dbReference type="InterPro" id="IPR036770">
    <property type="entry name" value="Ankyrin_rpt-contain_sf"/>
</dbReference>
<evidence type="ECO:0000256" key="2">
    <source>
        <dbReference type="ARBA" id="ARBA00023043"/>
    </source>
</evidence>
<dbReference type="GeneID" id="41993991"/>
<dbReference type="Proteomes" id="UP000253153">
    <property type="component" value="Unassembled WGS sequence"/>
</dbReference>
<dbReference type="EMBL" id="QKXC01000091">
    <property type="protein sequence ID" value="RBR22354.1"/>
    <property type="molecule type" value="Genomic_DNA"/>
</dbReference>
<dbReference type="Pfam" id="PF13637">
    <property type="entry name" value="Ank_4"/>
    <property type="match status" value="1"/>
</dbReference>
<dbReference type="SUPFAM" id="SSF48403">
    <property type="entry name" value="Ankyrin repeat"/>
    <property type="match status" value="1"/>
</dbReference>
<reference evidence="3 4" key="1">
    <citation type="submission" date="2018-06" db="EMBL/GenBank/DDBJ databases">
        <title>Fusarium incarnatum-equiseti species complex species 28.</title>
        <authorList>
            <person name="Gardiner D.M."/>
        </authorList>
    </citation>
    <scope>NUCLEOTIDE SEQUENCE [LARGE SCALE GENOMIC DNA]</scope>
    <source>
        <strain evidence="3 4">FIESC_28</strain>
    </source>
</reference>
<dbReference type="OrthoDB" id="341259at2759"/>
<dbReference type="SMART" id="SM00248">
    <property type="entry name" value="ANK"/>
    <property type="match status" value="4"/>
</dbReference>
<dbReference type="PANTHER" id="PTHR24198:SF165">
    <property type="entry name" value="ANKYRIN REPEAT-CONTAINING PROTEIN-RELATED"/>
    <property type="match status" value="1"/>
</dbReference>
<dbReference type="RefSeq" id="XP_031017273.1">
    <property type="nucleotide sequence ID" value="XM_031158695.1"/>
</dbReference>
<organism evidence="3 4">
    <name type="scientific">Fusarium coffeatum</name>
    <dbReference type="NCBI Taxonomy" id="231269"/>
    <lineage>
        <taxon>Eukaryota</taxon>
        <taxon>Fungi</taxon>
        <taxon>Dikarya</taxon>
        <taxon>Ascomycota</taxon>
        <taxon>Pezizomycotina</taxon>
        <taxon>Sordariomycetes</taxon>
        <taxon>Hypocreomycetidae</taxon>
        <taxon>Hypocreales</taxon>
        <taxon>Nectriaceae</taxon>
        <taxon>Fusarium</taxon>
        <taxon>Fusarium incarnatum-equiseti species complex</taxon>
    </lineage>
</organism>
<gene>
    <name evidence="3" type="ORF">FIESC28_04548</name>
</gene>
<name>A0A366RZ52_9HYPO</name>
<comment type="caution">
    <text evidence="3">The sequence shown here is derived from an EMBL/GenBank/DDBJ whole genome shotgun (WGS) entry which is preliminary data.</text>
</comment>
<dbReference type="AlphaFoldDB" id="A0A366RZ52"/>
<sequence>MRIPPPIPDISELQRRAGYHQNSLHYSIATNDLSELQNLVSTLTPENVDQTDGMFGAPLHLAIYLDNLAAVSILLNAGANPVKEPHFVEDQFITTPIGLAARLDNRIILRKIWEHVNPDADTFNTETFGCLRDAAEYGHIATISDLLTWGQDGWSLESRGRALVAAANNWRFENIQFLLSHCSVDQESLNLALAQVTVTRPCFLLREHTESERVAQSQSIKVLMDAGADPKSPEASRIAIFEPLVIWTALHKQLYGCLQALLNNGADPNMTNSQGQTALHYLGAYKRKFPKVRYIFLKEEPHEDVFRLLLRFCHPPRCIWEQSSTLCCLCISSGHLSPAPLKLA</sequence>
<dbReference type="Gene3D" id="1.25.40.20">
    <property type="entry name" value="Ankyrin repeat-containing domain"/>
    <property type="match status" value="2"/>
</dbReference>
<evidence type="ECO:0000313" key="3">
    <source>
        <dbReference type="EMBL" id="RBR22354.1"/>
    </source>
</evidence>
<evidence type="ECO:0000313" key="4">
    <source>
        <dbReference type="Proteomes" id="UP000253153"/>
    </source>
</evidence>
<protein>
    <submittedName>
        <fullName evidence="3">Uncharacterized protein</fullName>
    </submittedName>
</protein>
<dbReference type="InterPro" id="IPR002110">
    <property type="entry name" value="Ankyrin_rpt"/>
</dbReference>
<keyword evidence="4" id="KW-1185">Reference proteome</keyword>
<keyword evidence="2" id="KW-0040">ANK repeat</keyword>
<proteinExistence type="predicted"/>
<dbReference type="PANTHER" id="PTHR24198">
    <property type="entry name" value="ANKYRIN REPEAT AND PROTEIN KINASE DOMAIN-CONTAINING PROTEIN"/>
    <property type="match status" value="1"/>
</dbReference>
<keyword evidence="1" id="KW-0677">Repeat</keyword>